<evidence type="ECO:0000256" key="8">
    <source>
        <dbReference type="ARBA" id="ARBA00023077"/>
    </source>
</evidence>
<dbReference type="InterPro" id="IPR036942">
    <property type="entry name" value="Beta-barrel_TonB_sf"/>
</dbReference>
<dbReference type="EMBL" id="QUQO01000001">
    <property type="protein sequence ID" value="RFB04296.1"/>
    <property type="molecule type" value="Genomic_DNA"/>
</dbReference>
<dbReference type="GO" id="GO:0009279">
    <property type="term" value="C:cell outer membrane"/>
    <property type="evidence" value="ECO:0007669"/>
    <property type="project" value="UniProtKB-SubCell"/>
</dbReference>
<evidence type="ECO:0000256" key="5">
    <source>
        <dbReference type="ARBA" id="ARBA00022692"/>
    </source>
</evidence>
<dbReference type="FunCoup" id="A0A371RFS5">
    <property type="interactions" value="42"/>
</dbReference>
<keyword evidence="7" id="KW-0406">Ion transport</keyword>
<evidence type="ECO:0000256" key="3">
    <source>
        <dbReference type="ARBA" id="ARBA00022452"/>
    </source>
</evidence>
<sequence>MRSKAVKTLLMLSAASCLSGLTPLSAQESNMPQAENDEPGDVIVVTARRREESLQDVPGSVTAIGGDDLATFAADEIGDIQTSVPNLTLHEGDAQNTVAYIRGVGQLDSLAFADPGVGIYLDDVYLGRAQGSFLDVFDLERIEVLRGPQGTLYGRNTIGGAIKFVSRKPTETPEFTASATYGSYDRLDLKAGISGPISGDTLLGKASIGYFRRDGFADNSVDGQDDGDKDTLAWRGTLLARPAENWEFELTTDGSKDTPDTSRTPARETSVFGLFDPNEDPFEIDADFNDLSDLSVWGVSARATWEASPSVTISSITAYREMEYDAHLDLDATASPIFGVFVFEDQNQFSQEFQLTYEGDRLAVVGGLYAFVEEDVTESGIFGPDIAFVSNSINDQKTTAYAIYADGTYDLTERLSVSAGLRLTQEEKEFARVQEFFDAATPLVPQIGQGARATDIDTDTDFDNVSPRVSVSYEFNADLTAYGSISRGFKSGGFDGRSNTDLEALPFDAETLTAYEAGLKGRFWDGRGNGSIAVFYNDYQDLQVSSFTADDMGGFAALFTNAAEAEIFGVELESSVRATDNLRLDLALGYLDASYAEFIGENGQDVSGDLTPANSPDWTGRLGAEYRRDLSTDTELVVAAAAAYRGDVYPTVSSSEILKQDSYTLVDASIGLEFQDGKYSLRLAGRNLTDERYRTQGFDLSDSLGYQLGYYGAPRTYSITAGVRY</sequence>
<dbReference type="PANTHER" id="PTHR32552:SF81">
    <property type="entry name" value="TONB-DEPENDENT OUTER MEMBRANE RECEPTOR"/>
    <property type="match status" value="1"/>
</dbReference>
<keyword evidence="6" id="KW-0408">Iron</keyword>
<dbReference type="Pfam" id="PF00593">
    <property type="entry name" value="TonB_dep_Rec_b-barrel"/>
    <property type="match status" value="1"/>
</dbReference>
<evidence type="ECO:0000256" key="12">
    <source>
        <dbReference type="RuleBase" id="RU003357"/>
    </source>
</evidence>
<dbReference type="InParanoid" id="A0A371RFS5"/>
<keyword evidence="16" id="KW-0675">Receptor</keyword>
<dbReference type="Gene3D" id="2.40.170.20">
    <property type="entry name" value="TonB-dependent receptor, beta-barrel domain"/>
    <property type="match status" value="1"/>
</dbReference>
<dbReference type="GO" id="GO:0006826">
    <property type="term" value="P:iron ion transport"/>
    <property type="evidence" value="ECO:0007669"/>
    <property type="project" value="UniProtKB-KW"/>
</dbReference>
<dbReference type="Proteomes" id="UP000264589">
    <property type="component" value="Unassembled WGS sequence"/>
</dbReference>
<dbReference type="PROSITE" id="PS52016">
    <property type="entry name" value="TONB_DEPENDENT_REC_3"/>
    <property type="match status" value="1"/>
</dbReference>
<keyword evidence="5 11" id="KW-0812">Transmembrane</keyword>
<evidence type="ECO:0000256" key="9">
    <source>
        <dbReference type="ARBA" id="ARBA00023136"/>
    </source>
</evidence>
<keyword evidence="17" id="KW-1185">Reference proteome</keyword>
<evidence type="ECO:0000256" key="13">
    <source>
        <dbReference type="SAM" id="SignalP"/>
    </source>
</evidence>
<comment type="subcellular location">
    <subcellularLocation>
        <location evidence="1 11">Cell outer membrane</location>
        <topology evidence="1 11">Multi-pass membrane protein</topology>
    </subcellularLocation>
</comment>
<gene>
    <name evidence="16" type="ORF">DX908_02755</name>
</gene>
<dbReference type="AlphaFoldDB" id="A0A371RFS5"/>
<evidence type="ECO:0000256" key="1">
    <source>
        <dbReference type="ARBA" id="ARBA00004571"/>
    </source>
</evidence>
<dbReference type="InterPro" id="IPR000531">
    <property type="entry name" value="Beta-barrel_TonB"/>
</dbReference>
<evidence type="ECO:0000256" key="11">
    <source>
        <dbReference type="PROSITE-ProRule" id="PRU01360"/>
    </source>
</evidence>
<keyword evidence="9 11" id="KW-0472">Membrane</keyword>
<keyword evidence="10 11" id="KW-0998">Cell outer membrane</keyword>
<evidence type="ECO:0000313" key="16">
    <source>
        <dbReference type="EMBL" id="RFB04296.1"/>
    </source>
</evidence>
<dbReference type="InterPro" id="IPR012910">
    <property type="entry name" value="Plug_dom"/>
</dbReference>
<dbReference type="InterPro" id="IPR039426">
    <property type="entry name" value="TonB-dep_rcpt-like"/>
</dbReference>
<evidence type="ECO:0000256" key="6">
    <source>
        <dbReference type="ARBA" id="ARBA00023004"/>
    </source>
</evidence>
<feature type="chain" id="PRO_5016737375" evidence="13">
    <location>
        <begin position="27"/>
        <end position="725"/>
    </location>
</feature>
<feature type="signal peptide" evidence="13">
    <location>
        <begin position="1"/>
        <end position="26"/>
    </location>
</feature>
<dbReference type="PANTHER" id="PTHR32552">
    <property type="entry name" value="FERRICHROME IRON RECEPTOR-RELATED"/>
    <property type="match status" value="1"/>
</dbReference>
<evidence type="ECO:0000259" key="15">
    <source>
        <dbReference type="Pfam" id="PF07715"/>
    </source>
</evidence>
<feature type="domain" description="TonB-dependent receptor-like beta-barrel" evidence="14">
    <location>
        <begin position="263"/>
        <end position="688"/>
    </location>
</feature>
<dbReference type="CDD" id="cd01347">
    <property type="entry name" value="ligand_gated_channel"/>
    <property type="match status" value="1"/>
</dbReference>
<reference evidence="16 17" key="1">
    <citation type="submission" date="2018-08" db="EMBL/GenBank/DDBJ databases">
        <title>Parvularcula sp. SM1705, isolated from surface water of the South Sea China.</title>
        <authorList>
            <person name="Sun L."/>
        </authorList>
    </citation>
    <scope>NUCLEOTIDE SEQUENCE [LARGE SCALE GENOMIC DNA]</scope>
    <source>
        <strain evidence="16 17">SM1705</strain>
    </source>
</reference>
<comment type="caution">
    <text evidence="16">The sequence shown here is derived from an EMBL/GenBank/DDBJ whole genome shotgun (WGS) entry which is preliminary data.</text>
</comment>
<evidence type="ECO:0000256" key="2">
    <source>
        <dbReference type="ARBA" id="ARBA00022448"/>
    </source>
</evidence>
<proteinExistence type="inferred from homology"/>
<protein>
    <submittedName>
        <fullName evidence="16">TonB-dependent receptor</fullName>
    </submittedName>
</protein>
<evidence type="ECO:0000256" key="7">
    <source>
        <dbReference type="ARBA" id="ARBA00023065"/>
    </source>
</evidence>
<keyword evidence="2 11" id="KW-0813">Transport</keyword>
<keyword evidence="13" id="KW-0732">Signal</keyword>
<feature type="domain" description="TonB-dependent receptor plug" evidence="15">
    <location>
        <begin position="54"/>
        <end position="161"/>
    </location>
</feature>
<evidence type="ECO:0000259" key="14">
    <source>
        <dbReference type="Pfam" id="PF00593"/>
    </source>
</evidence>
<dbReference type="SUPFAM" id="SSF56935">
    <property type="entry name" value="Porins"/>
    <property type="match status" value="1"/>
</dbReference>
<evidence type="ECO:0000313" key="17">
    <source>
        <dbReference type="Proteomes" id="UP000264589"/>
    </source>
</evidence>
<evidence type="ECO:0000256" key="4">
    <source>
        <dbReference type="ARBA" id="ARBA00022496"/>
    </source>
</evidence>
<keyword evidence="4" id="KW-0410">Iron transport</keyword>
<evidence type="ECO:0000256" key="10">
    <source>
        <dbReference type="ARBA" id="ARBA00023237"/>
    </source>
</evidence>
<dbReference type="Pfam" id="PF07715">
    <property type="entry name" value="Plug"/>
    <property type="match status" value="1"/>
</dbReference>
<comment type="similarity">
    <text evidence="11 12">Belongs to the TonB-dependent receptor family.</text>
</comment>
<keyword evidence="8 12" id="KW-0798">TonB box</keyword>
<name>A0A371RFS5_9PROT</name>
<accession>A0A371RFS5</accession>
<organism evidence="16 17">
    <name type="scientific">Parvularcula marina</name>
    <dbReference type="NCBI Taxonomy" id="2292771"/>
    <lineage>
        <taxon>Bacteria</taxon>
        <taxon>Pseudomonadati</taxon>
        <taxon>Pseudomonadota</taxon>
        <taxon>Alphaproteobacteria</taxon>
        <taxon>Parvularculales</taxon>
        <taxon>Parvularculaceae</taxon>
        <taxon>Parvularcula</taxon>
    </lineage>
</organism>
<keyword evidence="3 11" id="KW-1134">Transmembrane beta strand</keyword>